<evidence type="ECO:0000256" key="2">
    <source>
        <dbReference type="ARBA" id="ARBA00023043"/>
    </source>
</evidence>
<organism evidence="5 6">
    <name type="scientific">Bionectria ochroleuca</name>
    <name type="common">Gliocladium roseum</name>
    <dbReference type="NCBI Taxonomy" id="29856"/>
    <lineage>
        <taxon>Eukaryota</taxon>
        <taxon>Fungi</taxon>
        <taxon>Dikarya</taxon>
        <taxon>Ascomycota</taxon>
        <taxon>Pezizomycotina</taxon>
        <taxon>Sordariomycetes</taxon>
        <taxon>Hypocreomycetidae</taxon>
        <taxon>Hypocreales</taxon>
        <taxon>Bionectriaceae</taxon>
        <taxon>Clonostachys</taxon>
    </lineage>
</organism>
<dbReference type="SMART" id="SM00248">
    <property type="entry name" value="ANK"/>
    <property type="match status" value="12"/>
</dbReference>
<keyword evidence="2 3" id="KW-0040">ANK repeat</keyword>
<dbReference type="SUPFAM" id="SSF48403">
    <property type="entry name" value="Ankyrin repeat"/>
    <property type="match status" value="2"/>
</dbReference>
<comment type="caution">
    <text evidence="5">The sequence shown here is derived from an EMBL/GenBank/DDBJ whole genome shotgun (WGS) entry which is preliminary data.</text>
</comment>
<dbReference type="InterPro" id="IPR002110">
    <property type="entry name" value="Ankyrin_rpt"/>
</dbReference>
<dbReference type="EMBL" id="CABFNS010000737">
    <property type="protein sequence ID" value="VUC25544.1"/>
    <property type="molecule type" value="Genomic_DNA"/>
</dbReference>
<evidence type="ECO:0000313" key="6">
    <source>
        <dbReference type="Proteomes" id="UP000766486"/>
    </source>
</evidence>
<evidence type="ECO:0000313" key="5">
    <source>
        <dbReference type="EMBL" id="VUC25544.1"/>
    </source>
</evidence>
<dbReference type="InterPro" id="IPR036770">
    <property type="entry name" value="Ankyrin_rpt-contain_sf"/>
</dbReference>
<dbReference type="PANTHER" id="PTHR24198:SF165">
    <property type="entry name" value="ANKYRIN REPEAT-CONTAINING PROTEIN-RELATED"/>
    <property type="match status" value="1"/>
</dbReference>
<sequence>MAYILNLPSSILEEIAEACTWGCDPTSDSMPATYARNHAALARTCRDLYAVLNEGLYKRNLRRDPRRASCVLWAAQNGRLDTMKRAVEYGADLNSNGVSDQEEDGFGWGSNNGHFTALFAAIHLDNRNIFDYLMAQGIDFDVPCQGCPCDSEAEGCYPMHLGFQKNRPKVKENAQPYVEALIEKGARHFSKSTKLQPLDLVINGYEQATVLKVLEEADEPERIKAFHCAVGAERYDLARAILQKYPDFDLSEPVPDSLPWARAGITVLHYLALTMKNDFSFLELLLDRPELDANMELDEGNNLLLIAMLGGQVETARIITSRPEFEYKANKDGITPLHRAVVRGKEMVDLILNLPGVDVGAVTNRGHTVLHFALEHAREIEDLKIEEELPQVVQMLLDHPDVDPLAATNEGETPLQNACGHKRSDLALMLLKDPRIKEAPTQTGIGHLNLFFTVAIEEGSPEVVKALLAARPEIDINAQDEKGNTALHAACTRNGIIPSKRIGDKFFPYRIKENHMEDIVQAMVEGGASMDLVDELGQTPVRVALSYGLFRVAAWMISEGAQPPVAGSMLDAAFLRYRERASFAMYIEVVKELACHRIAVKVIDDLPPTEMAWLAQDMKTLELYFNGIPDLGLPEPPVSQDILPAGIYLDGFEELQTRLKPEWVVYMIQYGARLEIPVTYPNGDSESLLAAYFRAIGVGNVPLEMDSDKLRLFIEPLINMGYTCGPRGNLPSALEIACQIDVGGEKKMLKIMIDRMRKNNVDREHVRYLISEYEDDDEVLFYLKQFEQLEFGDEAEEGDPEEEADEDSPDEDGDWSDDDEYEVD</sequence>
<gene>
    <name evidence="5" type="ORF">CLO192961_LOCUS172163</name>
</gene>
<dbReference type="PROSITE" id="PS50088">
    <property type="entry name" value="ANK_REPEAT"/>
    <property type="match status" value="1"/>
</dbReference>
<accession>A0ABY6U3A4</accession>
<keyword evidence="1" id="KW-0677">Repeat</keyword>
<dbReference type="PANTHER" id="PTHR24198">
    <property type="entry name" value="ANKYRIN REPEAT AND PROTEIN KINASE DOMAIN-CONTAINING PROTEIN"/>
    <property type="match status" value="1"/>
</dbReference>
<protein>
    <submittedName>
        <fullName evidence="5">Uncharacterized protein</fullName>
    </submittedName>
</protein>
<dbReference type="Proteomes" id="UP000766486">
    <property type="component" value="Unassembled WGS sequence"/>
</dbReference>
<feature type="region of interest" description="Disordered" evidence="4">
    <location>
        <begin position="791"/>
        <end position="824"/>
    </location>
</feature>
<evidence type="ECO:0000256" key="3">
    <source>
        <dbReference type="PROSITE-ProRule" id="PRU00023"/>
    </source>
</evidence>
<dbReference type="Pfam" id="PF13637">
    <property type="entry name" value="Ank_4"/>
    <property type="match status" value="1"/>
</dbReference>
<reference evidence="5 6" key="1">
    <citation type="submission" date="2019-06" db="EMBL/GenBank/DDBJ databases">
        <authorList>
            <person name="Broberg M."/>
        </authorList>
    </citation>
    <scope>NUCLEOTIDE SEQUENCE [LARGE SCALE GENOMIC DNA]</scope>
</reference>
<dbReference type="Pfam" id="PF12796">
    <property type="entry name" value="Ank_2"/>
    <property type="match status" value="1"/>
</dbReference>
<evidence type="ECO:0000256" key="4">
    <source>
        <dbReference type="SAM" id="MobiDB-lite"/>
    </source>
</evidence>
<evidence type="ECO:0000256" key="1">
    <source>
        <dbReference type="ARBA" id="ARBA00022737"/>
    </source>
</evidence>
<dbReference type="Gene3D" id="1.25.40.20">
    <property type="entry name" value="Ankyrin repeat-containing domain"/>
    <property type="match status" value="3"/>
</dbReference>
<name>A0ABY6U3A4_BIOOC</name>
<proteinExistence type="predicted"/>
<feature type="repeat" description="ANK" evidence="3">
    <location>
        <begin position="332"/>
        <end position="364"/>
    </location>
</feature>
<keyword evidence="6" id="KW-1185">Reference proteome</keyword>